<reference evidence="1" key="1">
    <citation type="submission" date="2021-01" db="UniProtKB">
        <authorList>
            <consortium name="EnsemblPlants"/>
        </authorList>
    </citation>
    <scope>IDENTIFICATION</scope>
</reference>
<name>A0A7N0UUU9_KALFE</name>
<evidence type="ECO:0000313" key="1">
    <source>
        <dbReference type="EnsemblPlants" id="Kaladp0083s0002.1.v1.1.CDS.1"/>
    </source>
</evidence>
<dbReference type="Gramene" id="Kaladp0083s0002.1.v1.1">
    <property type="protein sequence ID" value="Kaladp0083s0002.1.v1.1.CDS.1"/>
    <property type="gene ID" value="Kaladp0083s0002.v1.1"/>
</dbReference>
<keyword evidence="2" id="KW-1185">Reference proteome</keyword>
<accession>A0A7N0UUU9</accession>
<dbReference type="AlphaFoldDB" id="A0A7N0UUU9"/>
<evidence type="ECO:0000313" key="2">
    <source>
        <dbReference type="Proteomes" id="UP000594263"/>
    </source>
</evidence>
<protein>
    <submittedName>
        <fullName evidence="1">Uncharacterized protein</fullName>
    </submittedName>
</protein>
<dbReference type="Proteomes" id="UP000594263">
    <property type="component" value="Unplaced"/>
</dbReference>
<sequence length="148" mass="16581">MNYVTLKSKRSNPSPHNSLTIYLSKTLNSPFSPHLYPTRRFLRHFLQIRVPTHSHRRFLRLPSRPLPLPPHICTLKLITPHASPSSLSALLVCPVQIWSPAAAHDFMERWWSNDRSGAAVVASDADAAQIWNGGSLRTQKISRPSGGS</sequence>
<proteinExistence type="predicted"/>
<organism evidence="1 2">
    <name type="scientific">Kalanchoe fedtschenkoi</name>
    <name type="common">Lavender scallops</name>
    <name type="synonym">South American air plant</name>
    <dbReference type="NCBI Taxonomy" id="63787"/>
    <lineage>
        <taxon>Eukaryota</taxon>
        <taxon>Viridiplantae</taxon>
        <taxon>Streptophyta</taxon>
        <taxon>Embryophyta</taxon>
        <taxon>Tracheophyta</taxon>
        <taxon>Spermatophyta</taxon>
        <taxon>Magnoliopsida</taxon>
        <taxon>eudicotyledons</taxon>
        <taxon>Gunneridae</taxon>
        <taxon>Pentapetalae</taxon>
        <taxon>Saxifragales</taxon>
        <taxon>Crassulaceae</taxon>
        <taxon>Kalanchoe</taxon>
    </lineage>
</organism>
<dbReference type="EnsemblPlants" id="Kaladp0083s0002.1.v1.1">
    <property type="protein sequence ID" value="Kaladp0083s0002.1.v1.1.CDS.1"/>
    <property type="gene ID" value="Kaladp0083s0002.v1.1"/>
</dbReference>